<evidence type="ECO:0000313" key="3">
    <source>
        <dbReference type="Proteomes" id="UP001597357"/>
    </source>
</evidence>
<sequence length="430" mass="49471">MTKVLIVLYYWPPAGGPGVQRWLKFVKYLPDFGYEPIVFAPENPFYPLQDAELLKEVPNQVKVVKYPIREPYTLAKIFNKRKTQTISSGIISEKDKQGFMEKLLLFIRGNLFIPDARVGWVKPATKYLESYLKKNNITKVITTGPPHSLHLIGLALKRKLGIAWYADFRDPWTHIGYHKDLFLLPASQKRHQRLETTVLQQADAIITTSFGTAKEFKKKTKRPIRVITNGYDGNIKKDVFRKKDKFILAHVGSLLTNRNPKNLWVALAELRQENKNFLEYFELQLSGKVSEEVINSIQKEGLSDCLNNKGYVSAEKAFSFMCEASLLSLIEINSAQHASIVPGKLFAYLKAQRPILAIGPKNWDVNKIFEQVGYKPAFEYTEKAKIKAYIRDQFNNFLQGKTDFNSTDEIKAFHRRNLTQNLAFFLNDQV</sequence>
<reference evidence="3" key="1">
    <citation type="journal article" date="2019" name="Int. J. Syst. Evol. Microbiol.">
        <title>The Global Catalogue of Microorganisms (GCM) 10K type strain sequencing project: providing services to taxonomists for standard genome sequencing and annotation.</title>
        <authorList>
            <consortium name="The Broad Institute Genomics Platform"/>
            <consortium name="The Broad Institute Genome Sequencing Center for Infectious Disease"/>
            <person name="Wu L."/>
            <person name="Ma J."/>
        </authorList>
    </citation>
    <scope>NUCLEOTIDE SEQUENCE [LARGE SCALE GENOMIC DNA]</scope>
    <source>
        <strain evidence="3">KCTC 42255</strain>
    </source>
</reference>
<keyword evidence="2" id="KW-0808">Transferase</keyword>
<keyword evidence="2" id="KW-0328">Glycosyltransferase</keyword>
<organism evidence="2 3">
    <name type="scientific">Mesonia sediminis</name>
    <dbReference type="NCBI Taxonomy" id="1703946"/>
    <lineage>
        <taxon>Bacteria</taxon>
        <taxon>Pseudomonadati</taxon>
        <taxon>Bacteroidota</taxon>
        <taxon>Flavobacteriia</taxon>
        <taxon>Flavobacteriales</taxon>
        <taxon>Flavobacteriaceae</taxon>
        <taxon>Mesonia</taxon>
    </lineage>
</organism>
<dbReference type="EMBL" id="JBHULZ010000023">
    <property type="protein sequence ID" value="MFD2697064.1"/>
    <property type="molecule type" value="Genomic_DNA"/>
</dbReference>
<evidence type="ECO:0000313" key="2">
    <source>
        <dbReference type="EMBL" id="MFD2697064.1"/>
    </source>
</evidence>
<feature type="domain" description="Glycosyltransferase subfamily 4-like N-terminal" evidence="1">
    <location>
        <begin position="109"/>
        <end position="232"/>
    </location>
</feature>
<protein>
    <submittedName>
        <fullName evidence="2">Glycosyltransferase</fullName>
        <ecNumber evidence="2">2.4.-.-</ecNumber>
    </submittedName>
</protein>
<comment type="caution">
    <text evidence="2">The sequence shown here is derived from an EMBL/GenBank/DDBJ whole genome shotgun (WGS) entry which is preliminary data.</text>
</comment>
<keyword evidence="3" id="KW-1185">Reference proteome</keyword>
<name>A0ABW5SD50_9FLAO</name>
<accession>A0ABW5SD50</accession>
<dbReference type="Proteomes" id="UP001597357">
    <property type="component" value="Unassembled WGS sequence"/>
</dbReference>
<proteinExistence type="predicted"/>
<gene>
    <name evidence="2" type="ORF">ACFSQ0_03595</name>
</gene>
<dbReference type="Gene3D" id="3.40.50.2000">
    <property type="entry name" value="Glycogen Phosphorylase B"/>
    <property type="match status" value="1"/>
</dbReference>
<dbReference type="SUPFAM" id="SSF53756">
    <property type="entry name" value="UDP-Glycosyltransferase/glycogen phosphorylase"/>
    <property type="match status" value="1"/>
</dbReference>
<dbReference type="EC" id="2.4.-.-" evidence="2"/>
<dbReference type="RefSeq" id="WP_379044236.1">
    <property type="nucleotide sequence ID" value="NZ_JBHULZ010000023.1"/>
</dbReference>
<dbReference type="InterPro" id="IPR028098">
    <property type="entry name" value="Glyco_trans_4-like_N"/>
</dbReference>
<dbReference type="Pfam" id="PF13439">
    <property type="entry name" value="Glyco_transf_4"/>
    <property type="match status" value="1"/>
</dbReference>
<dbReference type="GO" id="GO:0016757">
    <property type="term" value="F:glycosyltransferase activity"/>
    <property type="evidence" value="ECO:0007669"/>
    <property type="project" value="UniProtKB-KW"/>
</dbReference>
<evidence type="ECO:0000259" key="1">
    <source>
        <dbReference type="Pfam" id="PF13439"/>
    </source>
</evidence>